<feature type="domain" description="Glycoside hydrolase family 2 immunoglobulin-like beta-sandwich" evidence="2">
    <location>
        <begin position="207"/>
        <end position="307"/>
    </location>
</feature>
<dbReference type="InterPro" id="IPR017853">
    <property type="entry name" value="GH"/>
</dbReference>
<comment type="similarity">
    <text evidence="1">Belongs to the glycosyl hydrolase 2 family.</text>
</comment>
<name>A0A3M2JA17_9CELL</name>
<proteinExistence type="inferred from homology"/>
<dbReference type="InterPro" id="IPR036156">
    <property type="entry name" value="Beta-gal/glucu_dom_sf"/>
</dbReference>
<dbReference type="SUPFAM" id="SSF49785">
    <property type="entry name" value="Galactose-binding domain-like"/>
    <property type="match status" value="1"/>
</dbReference>
<dbReference type="RefSeq" id="WP_122149741.1">
    <property type="nucleotide sequence ID" value="NZ_RFFI01000066.1"/>
</dbReference>
<dbReference type="SUPFAM" id="SSF51445">
    <property type="entry name" value="(Trans)glycosidases"/>
    <property type="match status" value="1"/>
</dbReference>
<evidence type="ECO:0000259" key="3">
    <source>
        <dbReference type="Pfam" id="PF02836"/>
    </source>
</evidence>
<evidence type="ECO:0000313" key="6">
    <source>
        <dbReference type="Proteomes" id="UP000269289"/>
    </source>
</evidence>
<dbReference type="AlphaFoldDB" id="A0A3M2JA17"/>
<dbReference type="Pfam" id="PF02836">
    <property type="entry name" value="Glyco_hydro_2_C"/>
    <property type="match status" value="1"/>
</dbReference>
<keyword evidence="5" id="KW-0378">Hydrolase</keyword>
<dbReference type="OrthoDB" id="9762066at2"/>
<keyword evidence="6" id="KW-1185">Reference proteome</keyword>
<evidence type="ECO:0000256" key="1">
    <source>
        <dbReference type="ARBA" id="ARBA00007401"/>
    </source>
</evidence>
<evidence type="ECO:0000259" key="4">
    <source>
        <dbReference type="Pfam" id="PF02837"/>
    </source>
</evidence>
<dbReference type="Pfam" id="PF00703">
    <property type="entry name" value="Glyco_hydro_2"/>
    <property type="match status" value="1"/>
</dbReference>
<evidence type="ECO:0000259" key="2">
    <source>
        <dbReference type="Pfam" id="PF00703"/>
    </source>
</evidence>
<evidence type="ECO:0000313" key="5">
    <source>
        <dbReference type="EMBL" id="RMI08941.1"/>
    </source>
</evidence>
<feature type="domain" description="Glycosyl hydrolases family 2 sugar binding" evidence="4">
    <location>
        <begin position="23"/>
        <end position="198"/>
    </location>
</feature>
<dbReference type="InterPro" id="IPR006102">
    <property type="entry name" value="Ig-like_GH2"/>
</dbReference>
<accession>A0A3M2JA17</accession>
<dbReference type="PANTHER" id="PTHR42732">
    <property type="entry name" value="BETA-GALACTOSIDASE"/>
    <property type="match status" value="1"/>
</dbReference>
<dbReference type="GO" id="GO:0004553">
    <property type="term" value="F:hydrolase activity, hydrolyzing O-glycosyl compounds"/>
    <property type="evidence" value="ECO:0007669"/>
    <property type="project" value="InterPro"/>
</dbReference>
<dbReference type="InterPro" id="IPR051913">
    <property type="entry name" value="GH2_Domain-Containing"/>
</dbReference>
<gene>
    <name evidence="5" type="ORF">EBM89_12425</name>
</gene>
<feature type="domain" description="Glycoside hydrolase family 2 catalytic" evidence="3">
    <location>
        <begin position="314"/>
        <end position="470"/>
    </location>
</feature>
<dbReference type="SUPFAM" id="SSF49303">
    <property type="entry name" value="beta-Galactosidase/glucuronidase domain"/>
    <property type="match status" value="1"/>
</dbReference>
<comment type="caution">
    <text evidence="5">The sequence shown here is derived from an EMBL/GenBank/DDBJ whole genome shotgun (WGS) entry which is preliminary data.</text>
</comment>
<organism evidence="5 6">
    <name type="scientific">Cellulomonas triticagri</name>
    <dbReference type="NCBI Taxonomy" id="2483352"/>
    <lineage>
        <taxon>Bacteria</taxon>
        <taxon>Bacillati</taxon>
        <taxon>Actinomycetota</taxon>
        <taxon>Actinomycetes</taxon>
        <taxon>Micrococcales</taxon>
        <taxon>Cellulomonadaceae</taxon>
        <taxon>Cellulomonas</taxon>
    </lineage>
</organism>
<protein>
    <submittedName>
        <fullName evidence="5">Glycoside hydrolase family 2</fullName>
    </submittedName>
</protein>
<dbReference type="InterPro" id="IPR006103">
    <property type="entry name" value="Glyco_hydro_2_cat"/>
</dbReference>
<dbReference type="PANTHER" id="PTHR42732:SF3">
    <property type="entry name" value="HYDROLASE"/>
    <property type="match status" value="1"/>
</dbReference>
<dbReference type="Proteomes" id="UP000269289">
    <property type="component" value="Unassembled WGS sequence"/>
</dbReference>
<dbReference type="InterPro" id="IPR008979">
    <property type="entry name" value="Galactose-bd-like_sf"/>
</dbReference>
<dbReference type="InterPro" id="IPR006104">
    <property type="entry name" value="Glyco_hydro_2_N"/>
</dbReference>
<dbReference type="Gene3D" id="2.60.120.260">
    <property type="entry name" value="Galactose-binding domain-like"/>
    <property type="match status" value="1"/>
</dbReference>
<sequence>MTSAPDRGLHPRPQMIRPDRWWSLDGPWQFGFDDADAGLRERWYRPDGATAGGDPFDREITVPFPPESTASGIADHGDHAALWYRRTITVPDGVDPARPGTDRLLLHLGAVDHEADVWVDGQHAVRHEGGQTPFTVDVTDLLDPAVPADAHVLVVRAVDDRTDVEQPRGKQDWEPEQHVIWYHRTSGIWRTVWLERVPAVAVDALVWRADVPGARVDVQVRLRAVAPAGTRVRVRVSHDGEVLGAAEVPVDRVTAEVGVALPRQRNGQVYEHLLWSPDRPVLLDADVEVLDADGTVLDAVDAYCGLRSVQADGDRLLLNDRPFHLRAVLEQGYWPQSHLTPPSPQALKEEVELTLALGFNTVRVHQKVEDPRYLYWCDVLGLAVWSETAGAYRFSDEAVAQLTREWLDLVRRDVSHPSIIAWVPFNESWGVQHLAHDPAQRAYTRALTGLTRALDPTRPVISNDGWEHTDSDLLTVHDYADTGAVLRERYGDAAATAATLATFGPAGRRMWVDGDAPAPGTIPVLLTEFGGVSYAPGAPEGSWGYSEARSAEDLEARLTDLLGAVRESTVLRGFCYTQLTDTGLETNGLCDEDRRPKLPVETIRRIIAG</sequence>
<dbReference type="EMBL" id="RFFI01000066">
    <property type="protein sequence ID" value="RMI08941.1"/>
    <property type="molecule type" value="Genomic_DNA"/>
</dbReference>
<dbReference type="Gene3D" id="3.20.20.80">
    <property type="entry name" value="Glycosidases"/>
    <property type="match status" value="1"/>
</dbReference>
<dbReference type="Pfam" id="PF02837">
    <property type="entry name" value="Glyco_hydro_2_N"/>
    <property type="match status" value="1"/>
</dbReference>
<reference evidence="5 6" key="1">
    <citation type="submission" date="2018-10" db="EMBL/GenBank/DDBJ databases">
        <title>Isolation, diversity and antifungal activity of actinobacteria from wheat.</title>
        <authorList>
            <person name="Han C."/>
        </authorList>
    </citation>
    <scope>NUCLEOTIDE SEQUENCE [LARGE SCALE GENOMIC DNA]</scope>
    <source>
        <strain evidence="5 6">NEAU-YY56</strain>
    </source>
</reference>
<dbReference type="GO" id="GO:0005975">
    <property type="term" value="P:carbohydrate metabolic process"/>
    <property type="evidence" value="ECO:0007669"/>
    <property type="project" value="InterPro"/>
</dbReference>